<gene>
    <name evidence="13" type="ORF">CTI12_AA024530</name>
</gene>
<keyword evidence="6 11" id="KW-0560">Oxidoreductase</keyword>
<keyword evidence="12" id="KW-0812">Transmembrane</keyword>
<keyword evidence="7 10" id="KW-0408">Iron</keyword>
<evidence type="ECO:0000256" key="12">
    <source>
        <dbReference type="SAM" id="Phobius"/>
    </source>
</evidence>
<evidence type="ECO:0000256" key="7">
    <source>
        <dbReference type="ARBA" id="ARBA00023004"/>
    </source>
</evidence>
<evidence type="ECO:0000256" key="4">
    <source>
        <dbReference type="ARBA" id="ARBA00022617"/>
    </source>
</evidence>
<feature type="binding site" description="axial binding residue" evidence="10">
    <location>
        <position position="445"/>
    </location>
    <ligand>
        <name>heme</name>
        <dbReference type="ChEBI" id="CHEBI:30413"/>
    </ligand>
    <ligandPart>
        <name>Fe</name>
        <dbReference type="ChEBI" id="CHEBI:18248"/>
    </ligandPart>
</feature>
<accession>A0A2U1QIZ2</accession>
<comment type="caution">
    <text evidence="13">The sequence shown here is derived from an EMBL/GenBank/DDBJ whole genome shotgun (WGS) entry which is preliminary data.</text>
</comment>
<dbReference type="GO" id="GO:0016020">
    <property type="term" value="C:membrane"/>
    <property type="evidence" value="ECO:0007669"/>
    <property type="project" value="UniProtKB-SubCell"/>
</dbReference>
<dbReference type="GO" id="GO:0016705">
    <property type="term" value="F:oxidoreductase activity, acting on paired donors, with incorporation or reduction of molecular oxygen"/>
    <property type="evidence" value="ECO:0007669"/>
    <property type="project" value="InterPro"/>
</dbReference>
<keyword evidence="9 12" id="KW-0472">Membrane</keyword>
<dbReference type="EMBL" id="PKPP01000090">
    <property type="protein sequence ID" value="PWA97991.1"/>
    <property type="molecule type" value="Genomic_DNA"/>
</dbReference>
<dbReference type="Gene3D" id="1.10.630.10">
    <property type="entry name" value="Cytochrome P450"/>
    <property type="match status" value="1"/>
</dbReference>
<dbReference type="FunFam" id="1.10.630.10:FF:000019">
    <property type="entry name" value="Cytochrome P450 family protein"/>
    <property type="match status" value="1"/>
</dbReference>
<dbReference type="PRINTS" id="PR00385">
    <property type="entry name" value="P450"/>
</dbReference>
<keyword evidence="8 11" id="KW-0503">Monooxygenase</keyword>
<evidence type="ECO:0000256" key="8">
    <source>
        <dbReference type="ARBA" id="ARBA00023033"/>
    </source>
</evidence>
<dbReference type="InterPro" id="IPR001128">
    <property type="entry name" value="Cyt_P450"/>
</dbReference>
<dbReference type="SUPFAM" id="SSF48264">
    <property type="entry name" value="Cytochrome P450"/>
    <property type="match status" value="1"/>
</dbReference>
<organism evidence="13 14">
    <name type="scientific">Artemisia annua</name>
    <name type="common">Sweet wormwood</name>
    <dbReference type="NCBI Taxonomy" id="35608"/>
    <lineage>
        <taxon>Eukaryota</taxon>
        <taxon>Viridiplantae</taxon>
        <taxon>Streptophyta</taxon>
        <taxon>Embryophyta</taxon>
        <taxon>Tracheophyta</taxon>
        <taxon>Spermatophyta</taxon>
        <taxon>Magnoliopsida</taxon>
        <taxon>eudicotyledons</taxon>
        <taxon>Gunneridae</taxon>
        <taxon>Pentapetalae</taxon>
        <taxon>asterids</taxon>
        <taxon>campanulids</taxon>
        <taxon>Asterales</taxon>
        <taxon>Asteraceae</taxon>
        <taxon>Asteroideae</taxon>
        <taxon>Anthemideae</taxon>
        <taxon>Artemisiinae</taxon>
        <taxon>Artemisia</taxon>
    </lineage>
</organism>
<dbReference type="GO" id="GO:0005506">
    <property type="term" value="F:iron ion binding"/>
    <property type="evidence" value="ECO:0007669"/>
    <property type="project" value="InterPro"/>
</dbReference>
<feature type="transmembrane region" description="Helical" evidence="12">
    <location>
        <begin position="12"/>
        <end position="29"/>
    </location>
</feature>
<evidence type="ECO:0000256" key="9">
    <source>
        <dbReference type="ARBA" id="ARBA00023136"/>
    </source>
</evidence>
<protein>
    <recommendedName>
        <fullName evidence="15">Cytochrome P450 93A3</fullName>
    </recommendedName>
</protein>
<dbReference type="STRING" id="35608.A0A2U1QIZ2"/>
<dbReference type="OrthoDB" id="1470350at2759"/>
<evidence type="ECO:0000256" key="5">
    <source>
        <dbReference type="ARBA" id="ARBA00022723"/>
    </source>
</evidence>
<reference evidence="13 14" key="1">
    <citation type="journal article" date="2018" name="Mol. Plant">
        <title>The genome of Artemisia annua provides insight into the evolution of Asteraceae family and artemisinin biosynthesis.</title>
        <authorList>
            <person name="Shen Q."/>
            <person name="Zhang L."/>
            <person name="Liao Z."/>
            <person name="Wang S."/>
            <person name="Yan T."/>
            <person name="Shi P."/>
            <person name="Liu M."/>
            <person name="Fu X."/>
            <person name="Pan Q."/>
            <person name="Wang Y."/>
            <person name="Lv Z."/>
            <person name="Lu X."/>
            <person name="Zhang F."/>
            <person name="Jiang W."/>
            <person name="Ma Y."/>
            <person name="Chen M."/>
            <person name="Hao X."/>
            <person name="Li L."/>
            <person name="Tang Y."/>
            <person name="Lv G."/>
            <person name="Zhou Y."/>
            <person name="Sun X."/>
            <person name="Brodelius P.E."/>
            <person name="Rose J.K.C."/>
            <person name="Tang K."/>
        </authorList>
    </citation>
    <scope>NUCLEOTIDE SEQUENCE [LARGE SCALE GENOMIC DNA]</scope>
    <source>
        <strain evidence="14">cv. Huhao1</strain>
        <tissue evidence="13">Leaf</tissue>
    </source>
</reference>
<keyword evidence="5 10" id="KW-0479">Metal-binding</keyword>
<keyword evidence="14" id="KW-1185">Reference proteome</keyword>
<dbReference type="Proteomes" id="UP000245207">
    <property type="component" value="Unassembled WGS sequence"/>
</dbReference>
<evidence type="ECO:0000313" key="14">
    <source>
        <dbReference type="Proteomes" id="UP000245207"/>
    </source>
</evidence>
<keyword evidence="4 10" id="KW-0349">Heme</keyword>
<dbReference type="GO" id="GO:0020037">
    <property type="term" value="F:heme binding"/>
    <property type="evidence" value="ECO:0007669"/>
    <property type="project" value="InterPro"/>
</dbReference>
<name>A0A2U1QIZ2_ARTAN</name>
<keyword evidence="12" id="KW-1133">Transmembrane helix</keyword>
<evidence type="ECO:0000256" key="6">
    <source>
        <dbReference type="ARBA" id="ARBA00023002"/>
    </source>
</evidence>
<dbReference type="CDD" id="cd20655">
    <property type="entry name" value="CYP93"/>
    <property type="match status" value="1"/>
</dbReference>
<dbReference type="InterPro" id="IPR036396">
    <property type="entry name" value="Cyt_P450_sf"/>
</dbReference>
<evidence type="ECO:0000256" key="2">
    <source>
        <dbReference type="ARBA" id="ARBA00004370"/>
    </source>
</evidence>
<evidence type="ECO:0000256" key="3">
    <source>
        <dbReference type="ARBA" id="ARBA00010617"/>
    </source>
</evidence>
<comment type="similarity">
    <text evidence="3 11">Belongs to the cytochrome P450 family.</text>
</comment>
<dbReference type="Pfam" id="PF00067">
    <property type="entry name" value="p450"/>
    <property type="match status" value="1"/>
</dbReference>
<comment type="cofactor">
    <cofactor evidence="1 10">
        <name>heme</name>
        <dbReference type="ChEBI" id="CHEBI:30413"/>
    </cofactor>
</comment>
<evidence type="ECO:0000313" key="13">
    <source>
        <dbReference type="EMBL" id="PWA97991.1"/>
    </source>
</evidence>
<evidence type="ECO:0000256" key="11">
    <source>
        <dbReference type="RuleBase" id="RU000461"/>
    </source>
</evidence>
<sequence>MRLPFSSMVDIHGYFILFVISLVFIRSLISSCSWKKSWLPPSPFALPVIGHLHLLSKLPHQDLRNLSRRYGPVFRFLLGSKPCLAVSSPEMAKEILRSYEPSFLDRPRNSATVYITYGSKDFVFAPFDSYWKFMKKLVVSELLNSRTLDSLFPVRQDEINRFMNLILGKAKLGKAVDLKSELLMLTNNVITRMLLSERCSEDENEARDMGKLVPQMLEITGEFNLADYIWFCSKLDLQGIGKRIRKVRQQFDDFMERVIKEHEDENRRKDEVKDLLDILLKISQDDSIELKLTKDHIKAFIQNLFVAGTDTSALTIEWGLAELINHPRIMQKSVEEIDRVVGKTRLLEETDIQHLPYLQAIVKETLRLHPTVPILLRASTEDCTVGGFHIPAKTTVFINVWAMGRDPKNWDDPLEFRPERFLESQVDIKGQHFQILPFGTGRRMCPGTSFAMQVIQVALGAMVQCFEWKAGEKGDMTQVDMEEGPGLALSRANPLVCVPVARLDDSVIQYKM</sequence>
<dbReference type="PANTHER" id="PTHR47943">
    <property type="entry name" value="CYTOCHROME P450 93A3-LIKE"/>
    <property type="match status" value="1"/>
</dbReference>
<proteinExistence type="inferred from homology"/>
<dbReference type="InterPro" id="IPR017972">
    <property type="entry name" value="Cyt_P450_CS"/>
</dbReference>
<dbReference type="PRINTS" id="PR00463">
    <property type="entry name" value="EP450I"/>
</dbReference>
<comment type="subcellular location">
    <subcellularLocation>
        <location evidence="2">Membrane</location>
    </subcellularLocation>
</comment>
<dbReference type="PANTHER" id="PTHR47943:SF8">
    <property type="entry name" value="CYTOCHROME P450"/>
    <property type="match status" value="1"/>
</dbReference>
<evidence type="ECO:0008006" key="15">
    <source>
        <dbReference type="Google" id="ProtNLM"/>
    </source>
</evidence>
<evidence type="ECO:0000256" key="10">
    <source>
        <dbReference type="PIRSR" id="PIRSR602401-1"/>
    </source>
</evidence>
<dbReference type="PROSITE" id="PS00086">
    <property type="entry name" value="CYTOCHROME_P450"/>
    <property type="match status" value="1"/>
</dbReference>
<evidence type="ECO:0000256" key="1">
    <source>
        <dbReference type="ARBA" id="ARBA00001971"/>
    </source>
</evidence>
<dbReference type="InterPro" id="IPR002401">
    <property type="entry name" value="Cyt_P450_E_grp-I"/>
</dbReference>
<dbReference type="AlphaFoldDB" id="A0A2U1QIZ2"/>
<dbReference type="GO" id="GO:0004497">
    <property type="term" value="F:monooxygenase activity"/>
    <property type="evidence" value="ECO:0007669"/>
    <property type="project" value="UniProtKB-KW"/>
</dbReference>